<dbReference type="PANTHER" id="PTHR43581:SF4">
    <property type="entry name" value="ATP_GTP PHOSPHATASE"/>
    <property type="match status" value="1"/>
</dbReference>
<dbReference type="RefSeq" id="WP_114641443.1">
    <property type="nucleotide sequence ID" value="NZ_JAACIO010000004.1"/>
</dbReference>
<dbReference type="InterPro" id="IPR003593">
    <property type="entry name" value="AAA+_ATPase"/>
</dbReference>
<organism evidence="2 3">
    <name type="scientific">Psychrilyobacter piezotolerans</name>
    <dbReference type="NCBI Taxonomy" id="2293438"/>
    <lineage>
        <taxon>Bacteria</taxon>
        <taxon>Fusobacteriati</taxon>
        <taxon>Fusobacteriota</taxon>
        <taxon>Fusobacteriia</taxon>
        <taxon>Fusobacteriales</taxon>
        <taxon>Fusobacteriaceae</taxon>
        <taxon>Psychrilyobacter</taxon>
    </lineage>
</organism>
<dbReference type="PANTHER" id="PTHR43581">
    <property type="entry name" value="ATP/GTP PHOSPHATASE"/>
    <property type="match status" value="1"/>
</dbReference>
<dbReference type="InterPro" id="IPR027417">
    <property type="entry name" value="P-loop_NTPase"/>
</dbReference>
<feature type="domain" description="AAA+ ATPase" evidence="1">
    <location>
        <begin position="21"/>
        <end position="315"/>
    </location>
</feature>
<evidence type="ECO:0000259" key="1">
    <source>
        <dbReference type="SMART" id="SM00382"/>
    </source>
</evidence>
<dbReference type="CDD" id="cd00267">
    <property type="entry name" value="ABC_ATPase"/>
    <property type="match status" value="1"/>
</dbReference>
<dbReference type="Gene3D" id="3.40.50.300">
    <property type="entry name" value="P-loop containing nucleotide triphosphate hydrolases"/>
    <property type="match status" value="2"/>
</dbReference>
<name>A0ABX9KJV6_9FUSO</name>
<dbReference type="InterPro" id="IPR051396">
    <property type="entry name" value="Bact_Antivir_Def_Nuclease"/>
</dbReference>
<dbReference type="InterPro" id="IPR003959">
    <property type="entry name" value="ATPase_AAA_core"/>
</dbReference>
<dbReference type="SMART" id="SM00382">
    <property type="entry name" value="AAA"/>
    <property type="match status" value="1"/>
</dbReference>
<reference evidence="2 3" key="1">
    <citation type="submission" date="2018-08" db="EMBL/GenBank/DDBJ databases">
        <title>Draft genome sequence of Psychrilyobacter sp. strain SD5 isolated from Black Sea water.</title>
        <authorList>
            <person name="Yadav S."/>
            <person name="Villanueva L."/>
            <person name="Damste J.S.S."/>
        </authorList>
    </citation>
    <scope>NUCLEOTIDE SEQUENCE [LARGE SCALE GENOMIC DNA]</scope>
    <source>
        <strain evidence="2 3">SD5</strain>
    </source>
</reference>
<dbReference type="SUPFAM" id="SSF52540">
    <property type="entry name" value="P-loop containing nucleoside triphosphate hydrolases"/>
    <property type="match status" value="1"/>
</dbReference>
<dbReference type="Pfam" id="PF13304">
    <property type="entry name" value="AAA_21"/>
    <property type="match status" value="1"/>
</dbReference>
<comment type="caution">
    <text evidence="2">The sequence shown here is derived from an EMBL/GenBank/DDBJ whole genome shotgun (WGS) entry which is preliminary data.</text>
</comment>
<gene>
    <name evidence="2" type="ORF">DYH56_03355</name>
</gene>
<proteinExistence type="predicted"/>
<accession>A0ABX9KJV6</accession>
<dbReference type="Proteomes" id="UP000263486">
    <property type="component" value="Unassembled WGS sequence"/>
</dbReference>
<sequence length="538" mass="62481">MIEKIMIKKFRALKNLEIGLGENLTAIAGQNGTAKSTILGMIAQPFEITGKKEKDYLTEEDLKKSLITSKSFNTKFKDIFKLSPVHDSHGESRGKEDHYHYELYFNKEDEIIYENPLQVKGNPRDVPPYLRLVAGKTRDAGHGNIPYPVIYLGLSRIYPIGESQKLENKDDNLTTEEEEFYKEKYKNILLLTDENLEKTEMVEKEKVTTLAVSTTTYDWRSISAGQDNIGKIIASILEFKRLSEKSNYKGGILLIDEIESTLYPRAQEKLIEFLNQQASKLNLQVIFTTHSLEILERMIIDKKYSNSKVNFLTKKYGPLVVEKTNSIEELRNNLLVLPTGSEKKIPKINVYFEDQEAEEMLKNIIKTKSILQYCNFLVLELGAPQISAIATKINELKNGIIVFDGDCKISKEKGTIKKNMKKHNFYLYLIGDKSPENMYLDYLDSCSSSHDIWKKTLRSYGRQNYLDNAPLKTKRNRENVKKWYKEDKKYFGTDMNRLYKTILNEDKNLVEEEERFKKDFVDKLKKCYNETYGMIFLK</sequence>
<protein>
    <recommendedName>
        <fullName evidence="1">AAA+ ATPase domain-containing protein</fullName>
    </recommendedName>
</protein>
<keyword evidence="3" id="KW-1185">Reference proteome</keyword>
<evidence type="ECO:0000313" key="2">
    <source>
        <dbReference type="EMBL" id="REI42402.1"/>
    </source>
</evidence>
<dbReference type="EMBL" id="QUAJ01000004">
    <property type="protein sequence ID" value="REI42402.1"/>
    <property type="molecule type" value="Genomic_DNA"/>
</dbReference>
<evidence type="ECO:0000313" key="3">
    <source>
        <dbReference type="Proteomes" id="UP000263486"/>
    </source>
</evidence>